<comment type="similarity">
    <text evidence="1">Belongs to the bystin family.</text>
</comment>
<dbReference type="GO" id="GO:0006364">
    <property type="term" value="P:rRNA processing"/>
    <property type="evidence" value="ECO:0007669"/>
    <property type="project" value="TreeGrafter"/>
</dbReference>
<dbReference type="Proteomes" id="UP000694408">
    <property type="component" value="Unplaced"/>
</dbReference>
<dbReference type="InterPro" id="IPR007955">
    <property type="entry name" value="Bystin"/>
</dbReference>
<dbReference type="OMA" id="CCPSTGV"/>
<dbReference type="GO" id="GO:0030515">
    <property type="term" value="F:snoRNA binding"/>
    <property type="evidence" value="ECO:0007669"/>
    <property type="project" value="TreeGrafter"/>
</dbReference>
<dbReference type="PANTHER" id="PTHR12821">
    <property type="entry name" value="BYSTIN"/>
    <property type="match status" value="1"/>
</dbReference>
<dbReference type="PANTHER" id="PTHR12821:SF0">
    <property type="entry name" value="BYSTIN"/>
    <property type="match status" value="1"/>
</dbReference>
<feature type="compositionally biased region" description="Acidic residues" evidence="2">
    <location>
        <begin position="120"/>
        <end position="130"/>
    </location>
</feature>
<feature type="compositionally biased region" description="Polar residues" evidence="2">
    <location>
        <begin position="159"/>
        <end position="176"/>
    </location>
</feature>
<proteinExistence type="inferred from homology"/>
<name>A0A8C5NRX5_JUNHY</name>
<dbReference type="GO" id="GO:0005737">
    <property type="term" value="C:cytoplasm"/>
    <property type="evidence" value="ECO:0007669"/>
    <property type="project" value="TreeGrafter"/>
</dbReference>
<dbReference type="GO" id="GO:0005730">
    <property type="term" value="C:nucleolus"/>
    <property type="evidence" value="ECO:0007669"/>
    <property type="project" value="TreeGrafter"/>
</dbReference>
<feature type="compositionally biased region" description="Low complexity" evidence="2">
    <location>
        <begin position="9"/>
        <end position="19"/>
    </location>
</feature>
<accession>A0A8C5NRX5</accession>
<keyword evidence="4" id="KW-1185">Reference proteome</keyword>
<feature type="compositionally biased region" description="Acidic residues" evidence="2">
    <location>
        <begin position="94"/>
        <end position="103"/>
    </location>
</feature>
<dbReference type="GO" id="GO:0030688">
    <property type="term" value="C:preribosome, small subunit precursor"/>
    <property type="evidence" value="ECO:0007669"/>
    <property type="project" value="TreeGrafter"/>
</dbReference>
<feature type="region of interest" description="Disordered" evidence="2">
    <location>
        <begin position="1"/>
        <end position="185"/>
    </location>
</feature>
<evidence type="ECO:0000256" key="2">
    <source>
        <dbReference type="SAM" id="MobiDB-lite"/>
    </source>
</evidence>
<protein>
    <submittedName>
        <fullName evidence="3">Uncharacterized protein</fullName>
    </submittedName>
</protein>
<evidence type="ECO:0000313" key="3">
    <source>
        <dbReference type="Ensembl" id="ENSJHYP00000019520.1"/>
    </source>
</evidence>
<reference evidence="3" key="1">
    <citation type="submission" date="2025-08" db="UniProtKB">
        <authorList>
            <consortium name="Ensembl"/>
        </authorList>
    </citation>
    <scope>IDENTIFICATION</scope>
</reference>
<evidence type="ECO:0000313" key="4">
    <source>
        <dbReference type="Proteomes" id="UP000694408"/>
    </source>
</evidence>
<dbReference type="AlphaFoldDB" id="A0A8C5NRX5"/>
<evidence type="ECO:0000256" key="1">
    <source>
        <dbReference type="ARBA" id="ARBA00007114"/>
    </source>
</evidence>
<sequence>MPKARRARGSGPAPALPLAEQILQDAAPRLRAREKRGPEEPDGDGGDGDGFVDARLSRRILEQARRQQEELEAEHGPGAPAAPRKRSAVLGPDPDSEDDEEWPSLEKAAAAAGRSGDYGGEVEVDPEDEKAIEMFMNKNPPLRCCPSTGVGSSPRRSKSSLPCPTGSRSSTSPSQRRGQRLPCTRTGVALGFLSLTRP</sequence>
<dbReference type="Ensembl" id="ENSJHYT00000023512.1">
    <property type="protein sequence ID" value="ENSJHYP00000019520.1"/>
    <property type="gene ID" value="ENSJHYG00000014832.1"/>
</dbReference>
<feature type="compositionally biased region" description="Basic and acidic residues" evidence="2">
    <location>
        <begin position="55"/>
        <end position="75"/>
    </location>
</feature>
<organism evidence="3 4">
    <name type="scientific">Junco hyemalis</name>
    <name type="common">Dark-eyed junco</name>
    <dbReference type="NCBI Taxonomy" id="40217"/>
    <lineage>
        <taxon>Eukaryota</taxon>
        <taxon>Metazoa</taxon>
        <taxon>Chordata</taxon>
        <taxon>Craniata</taxon>
        <taxon>Vertebrata</taxon>
        <taxon>Euteleostomi</taxon>
        <taxon>Archelosauria</taxon>
        <taxon>Archosauria</taxon>
        <taxon>Dinosauria</taxon>
        <taxon>Saurischia</taxon>
        <taxon>Theropoda</taxon>
        <taxon>Coelurosauria</taxon>
        <taxon>Aves</taxon>
        <taxon>Neognathae</taxon>
        <taxon>Neoaves</taxon>
        <taxon>Telluraves</taxon>
        <taxon>Australaves</taxon>
        <taxon>Passeriformes</taxon>
        <taxon>Passerellidae</taxon>
        <taxon>Junco</taxon>
    </lineage>
</organism>
<reference evidence="3" key="2">
    <citation type="submission" date="2025-09" db="UniProtKB">
        <authorList>
            <consortium name="Ensembl"/>
        </authorList>
    </citation>
    <scope>IDENTIFICATION</scope>
</reference>